<dbReference type="Proteomes" id="UP000305848">
    <property type="component" value="Unassembled WGS sequence"/>
</dbReference>
<gene>
    <name evidence="1" type="ORF">FC093_21160</name>
</gene>
<dbReference type="EMBL" id="SZQL01000025">
    <property type="protein sequence ID" value="TKK65015.1"/>
    <property type="molecule type" value="Genomic_DNA"/>
</dbReference>
<comment type="caution">
    <text evidence="1">The sequence shown here is derived from an EMBL/GenBank/DDBJ whole genome shotgun (WGS) entry which is preliminary data.</text>
</comment>
<evidence type="ECO:0008006" key="3">
    <source>
        <dbReference type="Google" id="ProtNLM"/>
    </source>
</evidence>
<reference evidence="1 2" key="1">
    <citation type="submission" date="2019-05" db="EMBL/GenBank/DDBJ databases">
        <title>Panacibacter sp. strain 17mud1-8 Genome sequencing and assembly.</title>
        <authorList>
            <person name="Chhetri G."/>
        </authorList>
    </citation>
    <scope>NUCLEOTIDE SEQUENCE [LARGE SCALE GENOMIC DNA]</scope>
    <source>
        <strain evidence="1 2">17mud1-8</strain>
    </source>
</reference>
<organism evidence="1 2">
    <name type="scientific">Ilyomonas limi</name>
    <dbReference type="NCBI Taxonomy" id="2575867"/>
    <lineage>
        <taxon>Bacteria</taxon>
        <taxon>Pseudomonadati</taxon>
        <taxon>Bacteroidota</taxon>
        <taxon>Chitinophagia</taxon>
        <taxon>Chitinophagales</taxon>
        <taxon>Chitinophagaceae</taxon>
        <taxon>Ilyomonas</taxon>
    </lineage>
</organism>
<dbReference type="OrthoDB" id="6336595at2"/>
<evidence type="ECO:0000313" key="1">
    <source>
        <dbReference type="EMBL" id="TKK65015.1"/>
    </source>
</evidence>
<dbReference type="RefSeq" id="WP_137263814.1">
    <property type="nucleotide sequence ID" value="NZ_SZQL01000025.1"/>
</dbReference>
<evidence type="ECO:0000313" key="2">
    <source>
        <dbReference type="Proteomes" id="UP000305848"/>
    </source>
</evidence>
<dbReference type="AlphaFoldDB" id="A0A4U3KRI0"/>
<protein>
    <recommendedName>
        <fullName evidence="3">Glycosyltransferase family 1 protein</fullName>
    </recommendedName>
</protein>
<name>A0A4U3KRI0_9BACT</name>
<proteinExistence type="predicted"/>
<keyword evidence="2" id="KW-1185">Reference proteome</keyword>
<sequence length="366" mass="42209">MKPLFDCTIEYLKSPHLQQLYTGFFELQKRGIAQLHFTQKNKSADATAITTVIINNKYKVIYDAIDGLSWIKGTEEENLLYFQKNFKADFYFKRSYSPKMLAYAPEGCTVLPLGFNYNMQPRANLLRFNNSLPEKIKYILKTGNLTKRFFGKSFFYAKDFEQAPLEAGQDKVLFITRLWNPDEAKSEPSRVHRQSINAMRVACIEMCRKKYGKQFTGGLIKDAFSAKHYPQLLLPDELTCKKGYLNTTKKHAICVATTGLHNSTGWKMAEYVAASKAIVSEPLHFELPGNFEKNTNYLEFTTVDELINKIDYLLQNKTALLQMMQNNHRYYHHYVKPDVLVLNTLNKIVAPKQEDAFIQQAVQALV</sequence>
<accession>A0A4U3KRI0</accession>